<dbReference type="GO" id="GO:0009277">
    <property type="term" value="C:fungal-type cell wall"/>
    <property type="evidence" value="ECO:0007669"/>
    <property type="project" value="EnsemblFungi"/>
</dbReference>
<dbReference type="PANTHER" id="PTHR31737:SF3">
    <property type="entry name" value="CELL WALL PROTEIN YJL171C"/>
    <property type="match status" value="1"/>
</dbReference>
<comment type="catalytic activity">
    <reaction evidence="1">
        <text>Hydrolysis of (1-&gt;3)-beta-D-glucosidic linkages in (1-&gt;3)-beta-D-glucans.</text>
        <dbReference type="EC" id="3.2.1.39"/>
    </reaction>
</comment>
<dbReference type="Pfam" id="PF10290">
    <property type="entry name" value="YJL171C_Tos1_N"/>
    <property type="match status" value="1"/>
</dbReference>
<dbReference type="OrthoDB" id="118256at2759"/>
<keyword evidence="7" id="KW-0961">Cell wall biogenesis/degradation</keyword>
<reference evidence="12" key="1">
    <citation type="journal article" date="2012" name="G3 (Bethesda)">
        <title>Pichia sorbitophila, an interspecies yeast hybrid reveals early steps of genome resolution following polyploidization.</title>
        <authorList>
            <person name="Leh Louis V."/>
            <person name="Despons L."/>
            <person name="Friedrich A."/>
            <person name="Martin T."/>
            <person name="Durrens P."/>
            <person name="Casaregola S."/>
            <person name="Neuveglise C."/>
            <person name="Fairhead C."/>
            <person name="Marck C."/>
            <person name="Cruz J.A."/>
            <person name="Straub M.L."/>
            <person name="Kugler V."/>
            <person name="Sacerdot C."/>
            <person name="Uzunov Z."/>
            <person name="Thierry A."/>
            <person name="Weiss S."/>
            <person name="Bleykasten C."/>
            <person name="De Montigny J."/>
            <person name="Jacques N."/>
            <person name="Jung P."/>
            <person name="Lemaire M."/>
            <person name="Mallet S."/>
            <person name="Morel G."/>
            <person name="Richard G.F."/>
            <person name="Sarkar A."/>
            <person name="Savel G."/>
            <person name="Schacherer J."/>
            <person name="Seret M.L."/>
            <person name="Talla E."/>
            <person name="Samson G."/>
            <person name="Jubin C."/>
            <person name="Poulain J."/>
            <person name="Vacherie B."/>
            <person name="Barbe V."/>
            <person name="Pelletier E."/>
            <person name="Sherman D.J."/>
            <person name="Westhof E."/>
            <person name="Weissenbach J."/>
            <person name="Baret P.V."/>
            <person name="Wincker P."/>
            <person name="Gaillardin C."/>
            <person name="Dujon B."/>
            <person name="Souciet J.L."/>
        </authorList>
    </citation>
    <scope>NUCLEOTIDE SEQUENCE [LARGE SCALE GENOMIC DNA]</scope>
    <source>
        <strain evidence="12">CBS 270.75 / DBVPG 7215 / KCTC 17166 / NRRL Y-17582</strain>
    </source>
</reference>
<evidence type="ECO:0000256" key="6">
    <source>
        <dbReference type="ARBA" id="ARBA00023295"/>
    </source>
</evidence>
<sequence length="412" mass="45479">MYNIATALASQVLLLGTVKSVDNGESVLPVKSQIFNTENSKLCQAIDFVNVGFTGSYLPVSSLNDIEKDTCSCDVGERVWFSGNIAPIDDAVTVHFRGPLKLHKFAFYTSPYYVLGNPHSGDWERMAHYDSSTQKRENVTFLNKEGPHSLCLGKALSYADDSGIASAVESTTLSDEAVLSSDEEFVIFSELECPPSAFDGACGVYREGIPAYHGFDGDTKMFLFEFEMPTEPQTPNPHFEFYDMPAIWLLNAHIPRTAQYPNNVKCSCWASGCGEFDIFEVMNSTEVNHLYSAFHTFQGIDDVGIGIQAPAYLERDPHGIMAGGVIFDSKGYTRVFFSDKIDFDDDVITASTLYKIMNSISPKSVHQSKLTKVSIYAPMDDVKSIGIKLTQKSSIIAYSLVALTTLILYSKL</sequence>
<name>G8JX30_ERECY</name>
<dbReference type="Proteomes" id="UP000006790">
    <property type="component" value="Chromosome 8"/>
</dbReference>
<evidence type="ECO:0000256" key="2">
    <source>
        <dbReference type="ARBA" id="ARBA00006055"/>
    </source>
</evidence>
<keyword evidence="12" id="KW-1185">Reference proteome</keyword>
<dbReference type="HOGENOM" id="CLU_030276_4_0_1"/>
<evidence type="ECO:0000259" key="10">
    <source>
        <dbReference type="Pfam" id="PF10290"/>
    </source>
</evidence>
<dbReference type="Pfam" id="PF10287">
    <property type="entry name" value="YJL171C_Tos1_C"/>
    <property type="match status" value="1"/>
</dbReference>
<dbReference type="EC" id="3.2.1.39" evidence="3"/>
<dbReference type="OMA" id="WERMAHY"/>
<dbReference type="KEGG" id="erc:Ecym_8110"/>
<feature type="signal peptide" evidence="8">
    <location>
        <begin position="1"/>
        <end position="20"/>
    </location>
</feature>
<feature type="domain" description="Cell wall protein YJL171C/Tos1 N-terminal" evidence="10">
    <location>
        <begin position="44"/>
        <end position="110"/>
    </location>
</feature>
<dbReference type="InterPro" id="IPR018805">
    <property type="entry name" value="YJL171C/Tos1_C"/>
</dbReference>
<dbReference type="RefSeq" id="XP_003648221.1">
    <property type="nucleotide sequence ID" value="XM_003648173.1"/>
</dbReference>
<protein>
    <recommendedName>
        <fullName evidence="3">glucan endo-1,3-beta-D-glucosidase</fullName>
        <ecNumber evidence="3">3.2.1.39</ecNumber>
    </recommendedName>
</protein>
<gene>
    <name evidence="11" type="ordered locus">Ecym_8110</name>
</gene>
<keyword evidence="5" id="KW-0378">Hydrolase</keyword>
<evidence type="ECO:0000256" key="7">
    <source>
        <dbReference type="ARBA" id="ARBA00023316"/>
    </source>
</evidence>
<proteinExistence type="inferred from homology"/>
<dbReference type="eggNOG" id="ENOG502QSTV">
    <property type="taxonomic scope" value="Eukaryota"/>
</dbReference>
<dbReference type="FunCoup" id="G8JX30">
    <property type="interactions" value="1"/>
</dbReference>
<comment type="similarity">
    <text evidence="2">Belongs to the PGA52 family.</text>
</comment>
<keyword evidence="4 8" id="KW-0732">Signal</keyword>
<dbReference type="EMBL" id="CP002504">
    <property type="protein sequence ID" value="AET41404.1"/>
    <property type="molecule type" value="Genomic_DNA"/>
</dbReference>
<evidence type="ECO:0000256" key="1">
    <source>
        <dbReference type="ARBA" id="ARBA00000382"/>
    </source>
</evidence>
<dbReference type="InterPro" id="IPR018807">
    <property type="entry name" value="YJL171C/Tos1_N"/>
</dbReference>
<evidence type="ECO:0000313" key="11">
    <source>
        <dbReference type="EMBL" id="AET41404.1"/>
    </source>
</evidence>
<evidence type="ECO:0000256" key="4">
    <source>
        <dbReference type="ARBA" id="ARBA00022729"/>
    </source>
</evidence>
<dbReference type="GO" id="GO:0071555">
    <property type="term" value="P:cell wall organization"/>
    <property type="evidence" value="ECO:0007669"/>
    <property type="project" value="UniProtKB-KW"/>
</dbReference>
<feature type="chain" id="PRO_5003510964" description="glucan endo-1,3-beta-D-glucosidase" evidence="8">
    <location>
        <begin position="21"/>
        <end position="412"/>
    </location>
</feature>
<evidence type="ECO:0000256" key="5">
    <source>
        <dbReference type="ARBA" id="ARBA00022801"/>
    </source>
</evidence>
<feature type="domain" description="Cell wall protein YJL171C/Tos1 C-terminal" evidence="9">
    <location>
        <begin position="121"/>
        <end position="352"/>
    </location>
</feature>
<dbReference type="GeneID" id="11469873"/>
<evidence type="ECO:0000313" key="12">
    <source>
        <dbReference type="Proteomes" id="UP000006790"/>
    </source>
</evidence>
<keyword evidence="6" id="KW-0326">Glycosidase</keyword>
<accession>G8JX30</accession>
<organism evidence="11 12">
    <name type="scientific">Eremothecium cymbalariae (strain CBS 270.75 / DBVPG 7215 / KCTC 17166 / NRRL Y-17582)</name>
    <name type="common">Yeast</name>
    <dbReference type="NCBI Taxonomy" id="931890"/>
    <lineage>
        <taxon>Eukaryota</taxon>
        <taxon>Fungi</taxon>
        <taxon>Dikarya</taxon>
        <taxon>Ascomycota</taxon>
        <taxon>Saccharomycotina</taxon>
        <taxon>Saccharomycetes</taxon>
        <taxon>Saccharomycetales</taxon>
        <taxon>Saccharomycetaceae</taxon>
        <taxon>Eremothecium</taxon>
    </lineage>
</organism>
<dbReference type="PANTHER" id="PTHR31737">
    <property type="entry name" value="PROTEIN TOS1"/>
    <property type="match status" value="1"/>
</dbReference>
<dbReference type="GO" id="GO:0042973">
    <property type="term" value="F:glucan endo-1,3-beta-D-glucosidase activity"/>
    <property type="evidence" value="ECO:0007669"/>
    <property type="project" value="UniProtKB-EC"/>
</dbReference>
<dbReference type="AlphaFoldDB" id="G8JX30"/>
<evidence type="ECO:0000256" key="3">
    <source>
        <dbReference type="ARBA" id="ARBA00012780"/>
    </source>
</evidence>
<dbReference type="InParanoid" id="G8JX30"/>
<evidence type="ECO:0000259" key="9">
    <source>
        <dbReference type="Pfam" id="PF10287"/>
    </source>
</evidence>
<evidence type="ECO:0000256" key="8">
    <source>
        <dbReference type="SAM" id="SignalP"/>
    </source>
</evidence>